<dbReference type="SMART" id="SM00490">
    <property type="entry name" value="HELICc"/>
    <property type="match status" value="1"/>
</dbReference>
<dbReference type="GO" id="GO:0005524">
    <property type="term" value="F:ATP binding"/>
    <property type="evidence" value="ECO:0007669"/>
    <property type="project" value="InterPro"/>
</dbReference>
<dbReference type="Gene3D" id="3.40.50.300">
    <property type="entry name" value="P-loop containing nucleotide triphosphate hydrolases"/>
    <property type="match status" value="1"/>
</dbReference>
<dbReference type="Pfam" id="PF04851">
    <property type="entry name" value="ResIII"/>
    <property type="match status" value="1"/>
</dbReference>
<keyword evidence="1" id="KW-0378">Hydrolase</keyword>
<sequence length="807" mass="92204">MSVDIHQLAARIGLDREHQMRAVRAALEALLVRGQRGIVLADEVGCGKTYEALGITALLWRHFQGTSTPIQRVLVVAEPALMNKWFDEIEKPETQGRGFQQYVAGDDWKPFRQMLRDVTQIGKRWEGDETRGVREAGKFQVPPGRFYLVKPLLLTGGRAGDSSPIVRWLRRTNWDVVIADEAHHFTSLHTERSRVFFPEQTAESRERGLLGRFTLALTATPFQLATKEMLNLLRIVRAPEEDIERTRDGLERYENALGQFYARRRLSPSDEARRRWVERLYELRTQDASGGQHPGSSGLQERLRRYFLRNIKDLSERDYTLTEKRGGGYEPRPFGKLDDLRPLVGSSPLIPLEGNDAWVYLHLRDLLVDAQQAAQGSQGEDAHETPSFVAGDLRQCLSSYEQLAASAILQKNLPRAEKTRAMVKQLQDTGHAHPKIAALCAVVGRILDRELDALLARPQAGLGKILVFNTLIHTAGALKQALDKAVEARIDPFIEEQVKAAGWASLDDARVMIRAALEDEREAVKAQLGGRFDRRFLVVTRELLEGTGLEMKADEGEIVDIMFNRAENHCTQPLFLLRLALWFRARGEQPDPFEVQTFLMQRVGHRLRKSLETIVDDYLDDTPKQGDAFSEENQDRARREIRRLAHVLSHPGYVARFDGAQRDEDREMRRENFNRPYAPLVLLTSRVGEEGIDLQQHTRYILHYDVEWNPAKMEQREGRVDREGRKTRGPVKVQFFLLKDTYEERIFHTVMQRDAWFQVLIGSKRKELARGVEDDEPEATAGIDAGTEEQGRLTAEERAKVMIDLRP</sequence>
<dbReference type="CDD" id="cd18793">
    <property type="entry name" value="SF2_C_SNF"/>
    <property type="match status" value="1"/>
</dbReference>
<dbReference type="SMART" id="SM00487">
    <property type="entry name" value="DEXDc"/>
    <property type="match status" value="1"/>
</dbReference>
<dbReference type="InterPro" id="IPR014001">
    <property type="entry name" value="Helicase_ATP-bd"/>
</dbReference>
<evidence type="ECO:0000256" key="2">
    <source>
        <dbReference type="SAM" id="MobiDB-lite"/>
    </source>
</evidence>
<evidence type="ECO:0000313" key="5">
    <source>
        <dbReference type="EMBL" id="AUX37674.1"/>
    </source>
</evidence>
<dbReference type="InterPro" id="IPR001650">
    <property type="entry name" value="Helicase_C-like"/>
</dbReference>
<evidence type="ECO:0000259" key="4">
    <source>
        <dbReference type="PROSITE" id="PS51194"/>
    </source>
</evidence>
<gene>
    <name evidence="5" type="ORF">SOCE836_099040</name>
</gene>
<organism evidence="5 6">
    <name type="scientific">Sorangium cellulosum</name>
    <name type="common">Polyangium cellulosum</name>
    <dbReference type="NCBI Taxonomy" id="56"/>
    <lineage>
        <taxon>Bacteria</taxon>
        <taxon>Pseudomonadati</taxon>
        <taxon>Myxococcota</taxon>
        <taxon>Polyangia</taxon>
        <taxon>Polyangiales</taxon>
        <taxon>Polyangiaceae</taxon>
        <taxon>Sorangium</taxon>
    </lineage>
</organism>
<name>A0A4P2R3N6_SORCE</name>
<protein>
    <recommendedName>
        <fullName evidence="7">Helicase</fullName>
    </recommendedName>
</protein>
<dbReference type="InterPro" id="IPR049730">
    <property type="entry name" value="SNF2/RAD54-like_C"/>
</dbReference>
<feature type="domain" description="Helicase ATP-binding" evidence="3">
    <location>
        <begin position="29"/>
        <end position="239"/>
    </location>
</feature>
<dbReference type="Pfam" id="PF00271">
    <property type="entry name" value="Helicase_C"/>
    <property type="match status" value="1"/>
</dbReference>
<dbReference type="GO" id="GO:0016787">
    <property type="term" value="F:hydrolase activity"/>
    <property type="evidence" value="ECO:0007669"/>
    <property type="project" value="UniProtKB-KW"/>
</dbReference>
<reference evidence="5 6" key="1">
    <citation type="submission" date="2015-09" db="EMBL/GenBank/DDBJ databases">
        <title>Sorangium comparison.</title>
        <authorList>
            <person name="Zaburannyi N."/>
            <person name="Bunk B."/>
            <person name="Overmann J."/>
            <person name="Mueller R."/>
        </authorList>
    </citation>
    <scope>NUCLEOTIDE SEQUENCE [LARGE SCALE GENOMIC DNA]</scope>
    <source>
        <strain evidence="5 6">So ce836</strain>
    </source>
</reference>
<dbReference type="InterPro" id="IPR050496">
    <property type="entry name" value="SNF2_RAD54_helicase_repair"/>
</dbReference>
<dbReference type="PANTHER" id="PTHR45629">
    <property type="entry name" value="SNF2/RAD54 FAMILY MEMBER"/>
    <property type="match status" value="1"/>
</dbReference>
<dbReference type="PROSITE" id="PS51194">
    <property type="entry name" value="HELICASE_CTER"/>
    <property type="match status" value="1"/>
</dbReference>
<dbReference type="EMBL" id="CP012672">
    <property type="protein sequence ID" value="AUX37674.1"/>
    <property type="molecule type" value="Genomic_DNA"/>
</dbReference>
<dbReference type="PROSITE" id="PS51192">
    <property type="entry name" value="HELICASE_ATP_BIND_1"/>
    <property type="match status" value="1"/>
</dbReference>
<evidence type="ECO:0000256" key="1">
    <source>
        <dbReference type="ARBA" id="ARBA00022801"/>
    </source>
</evidence>
<evidence type="ECO:0000313" key="6">
    <source>
        <dbReference type="Proteomes" id="UP000295497"/>
    </source>
</evidence>
<dbReference type="InterPro" id="IPR006935">
    <property type="entry name" value="Helicase/UvrB_N"/>
</dbReference>
<proteinExistence type="predicted"/>
<dbReference type="InterPro" id="IPR038718">
    <property type="entry name" value="SNF2-like_sf"/>
</dbReference>
<dbReference type="SUPFAM" id="SSF52540">
    <property type="entry name" value="P-loop containing nucleoside triphosphate hydrolases"/>
    <property type="match status" value="2"/>
</dbReference>
<feature type="region of interest" description="Disordered" evidence="2">
    <location>
        <begin position="768"/>
        <end position="794"/>
    </location>
</feature>
<dbReference type="PANTHER" id="PTHR45629:SF7">
    <property type="entry name" value="DNA EXCISION REPAIR PROTEIN ERCC-6-RELATED"/>
    <property type="match status" value="1"/>
</dbReference>
<dbReference type="Proteomes" id="UP000295497">
    <property type="component" value="Chromosome"/>
</dbReference>
<feature type="domain" description="Helicase C-terminal" evidence="4">
    <location>
        <begin position="614"/>
        <end position="776"/>
    </location>
</feature>
<accession>A0A4P2R3N6</accession>
<dbReference type="RefSeq" id="WP_129580263.1">
    <property type="nucleotide sequence ID" value="NZ_CP012672.1"/>
</dbReference>
<dbReference type="GO" id="GO:0003677">
    <property type="term" value="F:DNA binding"/>
    <property type="evidence" value="ECO:0007669"/>
    <property type="project" value="InterPro"/>
</dbReference>
<dbReference type="InterPro" id="IPR027417">
    <property type="entry name" value="P-loop_NTPase"/>
</dbReference>
<evidence type="ECO:0000259" key="3">
    <source>
        <dbReference type="PROSITE" id="PS51192"/>
    </source>
</evidence>
<dbReference type="Gene3D" id="3.40.50.10810">
    <property type="entry name" value="Tandem AAA-ATPase domain"/>
    <property type="match status" value="1"/>
</dbReference>
<dbReference type="AlphaFoldDB" id="A0A4P2R3N6"/>
<evidence type="ECO:0008006" key="7">
    <source>
        <dbReference type="Google" id="ProtNLM"/>
    </source>
</evidence>